<dbReference type="EMBL" id="KB745306">
    <property type="protein sequence ID" value="EOA93879.1"/>
    <property type="molecule type" value="Genomic_DNA"/>
</dbReference>
<accession>R0KXK6</accession>
<sequence>MLSPPVLTAPGDDEKLVLGEREKHQEGLSSRLYWSGGSASRRAHPRVLRELPAAPASARPRNPHRRVLRRHERAERAGKIGVLEERIVLEASKSRVVPVSTVHELALGNELERDAALVPVCSSAAAGAGRRSAEPVSIGSPVEVQGLCAGRGLGGTAPSQQRLAKHPSCSTLPTYSGYWDPSRQLRGNPPLPSRAEIHISSKGFGPFKPACSMATAAAACCDARYSSSSAQHHAWVWQLCGWAICVILEKSLLKIPCHGMDKTLTCWSRERKYLEMARRCQPGCRGVCRPHPEHIAQRDVRKASGGGAADPRHGARRSGAENNGAESNGAAASAVPRAFLGRVRVFGDAGRNVEWQEFPLRVSTGFACALLPSLLLAVPSSDCSGAEPKAC</sequence>
<feature type="region of interest" description="Disordered" evidence="1">
    <location>
        <begin position="299"/>
        <end position="329"/>
    </location>
</feature>
<protein>
    <submittedName>
        <fullName evidence="2">Uncharacterized protein</fullName>
    </submittedName>
</protein>
<keyword evidence="3" id="KW-1185">Reference proteome</keyword>
<reference evidence="3" key="1">
    <citation type="journal article" date="2013" name="Nat. Genet.">
        <title>The duck genome and transcriptome provide insight into an avian influenza virus reservoir species.</title>
        <authorList>
            <person name="Huang Y."/>
            <person name="Li Y."/>
            <person name="Burt D.W."/>
            <person name="Chen H."/>
            <person name="Zhang Y."/>
            <person name="Qian W."/>
            <person name="Kim H."/>
            <person name="Gan S."/>
            <person name="Zhao Y."/>
            <person name="Li J."/>
            <person name="Yi K."/>
            <person name="Feng H."/>
            <person name="Zhu P."/>
            <person name="Li B."/>
            <person name="Liu Q."/>
            <person name="Fairley S."/>
            <person name="Magor K.E."/>
            <person name="Du Z."/>
            <person name="Hu X."/>
            <person name="Goodman L."/>
            <person name="Tafer H."/>
            <person name="Vignal A."/>
            <person name="Lee T."/>
            <person name="Kim K.W."/>
            <person name="Sheng Z."/>
            <person name="An Y."/>
            <person name="Searle S."/>
            <person name="Herrero J."/>
            <person name="Groenen M.A."/>
            <person name="Crooijmans R.P."/>
            <person name="Faraut T."/>
            <person name="Cai Q."/>
            <person name="Webster R.G."/>
            <person name="Aldridge J.R."/>
            <person name="Warren W.C."/>
            <person name="Bartschat S."/>
            <person name="Kehr S."/>
            <person name="Marz M."/>
            <person name="Stadler P.F."/>
            <person name="Smith J."/>
            <person name="Kraus R.H."/>
            <person name="Zhao Y."/>
            <person name="Ren L."/>
            <person name="Fei J."/>
            <person name="Morisson M."/>
            <person name="Kaiser P."/>
            <person name="Griffin D.K."/>
            <person name="Rao M."/>
            <person name="Pitel F."/>
            <person name="Wang J."/>
            <person name="Li N."/>
        </authorList>
    </citation>
    <scope>NUCLEOTIDE SEQUENCE [LARGE SCALE GENOMIC DNA]</scope>
</reference>
<dbReference type="Proteomes" id="UP000296049">
    <property type="component" value="Unassembled WGS sequence"/>
</dbReference>
<evidence type="ECO:0000256" key="1">
    <source>
        <dbReference type="SAM" id="MobiDB-lite"/>
    </source>
</evidence>
<organism evidence="2 3">
    <name type="scientific">Anas platyrhynchos</name>
    <name type="common">Mallard</name>
    <name type="synonym">Anas boschas</name>
    <dbReference type="NCBI Taxonomy" id="8839"/>
    <lineage>
        <taxon>Eukaryota</taxon>
        <taxon>Metazoa</taxon>
        <taxon>Chordata</taxon>
        <taxon>Craniata</taxon>
        <taxon>Vertebrata</taxon>
        <taxon>Euteleostomi</taxon>
        <taxon>Archelosauria</taxon>
        <taxon>Archosauria</taxon>
        <taxon>Dinosauria</taxon>
        <taxon>Saurischia</taxon>
        <taxon>Theropoda</taxon>
        <taxon>Coelurosauria</taxon>
        <taxon>Aves</taxon>
        <taxon>Neognathae</taxon>
        <taxon>Galloanserae</taxon>
        <taxon>Anseriformes</taxon>
        <taxon>Anatidae</taxon>
        <taxon>Anatinae</taxon>
        <taxon>Anas</taxon>
    </lineage>
</organism>
<proteinExistence type="predicted"/>
<evidence type="ECO:0000313" key="3">
    <source>
        <dbReference type="Proteomes" id="UP000296049"/>
    </source>
</evidence>
<feature type="compositionally biased region" description="Basic residues" evidence="1">
    <location>
        <begin position="61"/>
        <end position="71"/>
    </location>
</feature>
<name>R0KXK6_ANAPL</name>
<evidence type="ECO:0000313" key="2">
    <source>
        <dbReference type="EMBL" id="EOA93879.1"/>
    </source>
</evidence>
<feature type="region of interest" description="Disordered" evidence="1">
    <location>
        <begin position="51"/>
        <end position="71"/>
    </location>
</feature>
<dbReference type="AlphaFoldDB" id="R0KXK6"/>
<gene>
    <name evidence="2" type="ORF">Anapl_14934</name>
</gene>
<feature type="compositionally biased region" description="Low complexity" evidence="1">
    <location>
        <begin position="320"/>
        <end position="329"/>
    </location>
</feature>